<accession>A0A1I8N972</accession>
<feature type="compositionally biased region" description="Polar residues" evidence="5">
    <location>
        <begin position="1"/>
        <end position="36"/>
    </location>
</feature>
<dbReference type="OrthoDB" id="10030037at2759"/>
<reference evidence="6" key="1">
    <citation type="submission" date="2020-05" db="UniProtKB">
        <authorList>
            <consortium name="EnsemblMetazoa"/>
        </authorList>
    </citation>
    <scope>IDENTIFICATION</scope>
    <source>
        <strain evidence="6">Aabys</strain>
    </source>
</reference>
<dbReference type="VEuPathDB" id="VectorBase:MDOMA2_003705"/>
<gene>
    <name evidence="8" type="primary">LOC101894707</name>
</gene>
<feature type="compositionally biased region" description="Low complexity" evidence="5">
    <location>
        <begin position="242"/>
        <end position="267"/>
    </location>
</feature>
<feature type="region of interest" description="Disordered" evidence="5">
    <location>
        <begin position="237"/>
        <end position="302"/>
    </location>
</feature>
<feature type="region of interest" description="Disordered" evidence="5">
    <location>
        <begin position="120"/>
        <end position="214"/>
    </location>
</feature>
<dbReference type="AlphaFoldDB" id="A0A1I8N972"/>
<feature type="compositionally biased region" description="Low complexity" evidence="5">
    <location>
        <begin position="534"/>
        <end position="546"/>
    </location>
</feature>
<feature type="region of interest" description="Disordered" evidence="5">
    <location>
        <begin position="486"/>
        <end position="568"/>
    </location>
</feature>
<dbReference type="GO" id="GO:0005737">
    <property type="term" value="C:cytoplasm"/>
    <property type="evidence" value="ECO:0007669"/>
    <property type="project" value="UniProtKB-SubCell"/>
</dbReference>
<dbReference type="PANTHER" id="PTHR19354">
    <property type="entry name" value="ZIPPER PUTATIVE TUMOR SUPPRESSOR 2 HOMOLOG-LIKE PROTEIN-RELATED"/>
    <property type="match status" value="1"/>
</dbReference>
<keyword evidence="3 4" id="KW-0175">Coiled coil</keyword>
<dbReference type="Proteomes" id="UP001652621">
    <property type="component" value="Unplaced"/>
</dbReference>
<feature type="compositionally biased region" description="Polar residues" evidence="5">
    <location>
        <begin position="129"/>
        <end position="140"/>
    </location>
</feature>
<dbReference type="PANTHER" id="PTHR19354:SF2">
    <property type="entry name" value="LEUCINE-RICH REPEAT-CONTAINING PROTEIN DDB_G0290503"/>
    <property type="match status" value="1"/>
</dbReference>
<keyword evidence="7" id="KW-1185">Reference proteome</keyword>
<dbReference type="Pfam" id="PF06818">
    <property type="entry name" value="Fez1"/>
    <property type="match status" value="1"/>
</dbReference>
<dbReference type="EnsemblMetazoa" id="MDOA012875-RB">
    <property type="protein sequence ID" value="MDOA012875-PB"/>
    <property type="gene ID" value="MDOA012875"/>
</dbReference>
<feature type="compositionally biased region" description="Polar residues" evidence="5">
    <location>
        <begin position="547"/>
        <end position="566"/>
    </location>
</feature>
<evidence type="ECO:0000256" key="2">
    <source>
        <dbReference type="ARBA" id="ARBA00022490"/>
    </source>
</evidence>
<comment type="subcellular location">
    <subcellularLocation>
        <location evidence="1">Cytoplasm</location>
    </subcellularLocation>
</comment>
<evidence type="ECO:0000256" key="3">
    <source>
        <dbReference type="ARBA" id="ARBA00023054"/>
    </source>
</evidence>
<evidence type="ECO:0000256" key="5">
    <source>
        <dbReference type="SAM" id="MobiDB-lite"/>
    </source>
</evidence>
<feature type="compositionally biased region" description="Polar residues" evidence="5">
    <location>
        <begin position="495"/>
        <end position="509"/>
    </location>
</feature>
<dbReference type="InterPro" id="IPR045329">
    <property type="entry name" value="LZTS"/>
</dbReference>
<protein>
    <submittedName>
        <fullName evidence="8">Uncharacterized protein DDB_G0283357 isoform X1</fullName>
    </submittedName>
</protein>
<name>A0A1I8N972_MUSDO</name>
<evidence type="ECO:0000256" key="1">
    <source>
        <dbReference type="ARBA" id="ARBA00004496"/>
    </source>
</evidence>
<feature type="compositionally biased region" description="Low complexity" evidence="5">
    <location>
        <begin position="277"/>
        <end position="297"/>
    </location>
</feature>
<evidence type="ECO:0000313" key="8">
    <source>
        <dbReference type="RefSeq" id="XP_058985371.1"/>
    </source>
</evidence>
<feature type="coiled-coil region" evidence="4">
    <location>
        <begin position="646"/>
        <end position="793"/>
    </location>
</feature>
<evidence type="ECO:0000313" key="7">
    <source>
        <dbReference type="Proteomes" id="UP001652621"/>
    </source>
</evidence>
<keyword evidence="2" id="KW-0963">Cytoplasm</keyword>
<evidence type="ECO:0000313" key="6">
    <source>
        <dbReference type="EnsemblMetazoa" id="MDOA012875-PB"/>
    </source>
</evidence>
<dbReference type="GeneID" id="101894707"/>
<feature type="region of interest" description="Disordered" evidence="5">
    <location>
        <begin position="66"/>
        <end position="86"/>
    </location>
</feature>
<reference evidence="8" key="2">
    <citation type="submission" date="2025-05" db="UniProtKB">
        <authorList>
            <consortium name="RefSeq"/>
        </authorList>
    </citation>
    <scope>IDENTIFICATION</scope>
    <source>
        <strain evidence="8">Aabys</strain>
        <tissue evidence="8">Whole body</tissue>
    </source>
</reference>
<dbReference type="RefSeq" id="XP_058985371.1">
    <property type="nucleotide sequence ID" value="XM_059129388.1"/>
</dbReference>
<dbReference type="VEuPathDB" id="VectorBase:MDOA012875"/>
<feature type="coiled-coil region" evidence="4">
    <location>
        <begin position="897"/>
        <end position="924"/>
    </location>
</feature>
<dbReference type="STRING" id="7370.A0A1I8N972"/>
<feature type="region of interest" description="Disordered" evidence="5">
    <location>
        <begin position="1"/>
        <end position="48"/>
    </location>
</feature>
<proteinExistence type="predicted"/>
<evidence type="ECO:0000256" key="4">
    <source>
        <dbReference type="SAM" id="Coils"/>
    </source>
</evidence>
<organism evidence="6">
    <name type="scientific">Musca domestica</name>
    <name type="common">House fly</name>
    <dbReference type="NCBI Taxonomy" id="7370"/>
    <lineage>
        <taxon>Eukaryota</taxon>
        <taxon>Metazoa</taxon>
        <taxon>Ecdysozoa</taxon>
        <taxon>Arthropoda</taxon>
        <taxon>Hexapoda</taxon>
        <taxon>Insecta</taxon>
        <taxon>Pterygota</taxon>
        <taxon>Neoptera</taxon>
        <taxon>Endopterygota</taxon>
        <taxon>Diptera</taxon>
        <taxon>Brachycera</taxon>
        <taxon>Muscomorpha</taxon>
        <taxon>Muscoidea</taxon>
        <taxon>Muscidae</taxon>
        <taxon>Musca</taxon>
    </lineage>
</organism>
<feature type="compositionally biased region" description="Low complexity" evidence="5">
    <location>
        <begin position="144"/>
        <end position="169"/>
    </location>
</feature>
<sequence>MATTLGPLSSSNKLHTHTPPTKSGPSSLQQGSPTLMNGNNNNNNKRGHIRSASLENANALVSKNTLGLPMVPSHSHTGTLKSRNEQKRMRNKFGSHSNLDDFVQQGRNKFNNIRQMFELTKGSKGGDDANTNNEPQSMQSLPPMMTTSLTSMTSCTSTSSSTTNLSASLNQKYSPMMTMPKRSPVTRKPPIPTPNAGPAQAGKPENGFGGMVGSRSSITEVSERLNINEQQLDVATSNNKLQQQEQQRQQQHHQQQQRQILQAQRTQTHTALVHNTQQQQQQHAMHQHQQQQQPQPQRSASDLSHIQTIDENHEQQTTNLLRPIAFKPIPFEPDYTIPSRYCDVVASAQSATASANSNNPSCGSTTTAMNNNNNNISGSNNHITNSTTNSHHHNHHHNMVVGDRYGSTPSLAAVQGSNMRFGSTTDLRHSGSGAGGGMTLMTAGGLHGNCSVGSGVIVGGYSSNNYCNSLMARRRGSRSLKINDSVESIRHTPDSDINSQTGTLKSNDSGGSGLNMAMSSVGGSGGIHTNTMASNSSCSSSSSSSSTTNKYHLSNDDMTPSPSDSGISDLEAALKDRDSELSYLRQTMEHNEKVIFKVQKDKESYWENETKRLKLYYEAQQREYMLKIKKMEQMVAMQQFQFKQHKLRHNEQTQKLREQLAELKSEYEMLKTNNISIKNSERNLKDRSAYIEEQYEESQNAVIRLKAQLEESEWKVCEKNGEIALLKTQLKEATNELTLKEHAIVHLKHENTNAETQIYQSLQENQKITQQQLQEEQQNAQSQKETQTELKQLNKIIILKDQVILALTNELAKLRKELSDLAIFHEYGEEPSGKYTRLKQQLDNLTDICNKTRKHTQQRIENHKNEEKQDHPCAEKVIDESNLEVIINCLKITPPQLDESEQLEDNHERELNKLSCELRLAKMTSDIQNFVYGSQNLPDITLNTKLSSKLANCPLEEATLDTLIEESASYAEEIAKLRKQLDVVRVNFELEKRQWSQEKEKVLQYQKQLQSHYISMYQKLRNLEKSNEV</sequence>